<gene>
    <name evidence="1" type="ORF">QVD17_36911</name>
</gene>
<comment type="caution">
    <text evidence="1">The sequence shown here is derived from an EMBL/GenBank/DDBJ whole genome shotgun (WGS) entry which is preliminary data.</text>
</comment>
<accession>A0AAD8JT55</accession>
<sequence length="77" mass="8906">MCYRHHHDYLPPLIQPFLVGDLLRVIHVRISRFLHVLPASLYTVSLHFSFVFTGKPRERERGSGDFPLLPTGISGFF</sequence>
<keyword evidence="2" id="KW-1185">Reference proteome</keyword>
<dbReference type="AlphaFoldDB" id="A0AAD8JT55"/>
<proteinExistence type="predicted"/>
<dbReference type="Proteomes" id="UP001229421">
    <property type="component" value="Unassembled WGS sequence"/>
</dbReference>
<reference evidence="1" key="1">
    <citation type="journal article" date="2023" name="bioRxiv">
        <title>Improved chromosome-level genome assembly for marigold (Tagetes erecta).</title>
        <authorList>
            <person name="Jiang F."/>
            <person name="Yuan L."/>
            <person name="Wang S."/>
            <person name="Wang H."/>
            <person name="Xu D."/>
            <person name="Wang A."/>
            <person name="Fan W."/>
        </authorList>
    </citation>
    <scope>NUCLEOTIDE SEQUENCE</scope>
    <source>
        <strain evidence="1">WSJ</strain>
        <tissue evidence="1">Leaf</tissue>
    </source>
</reference>
<protein>
    <submittedName>
        <fullName evidence="1">Uncharacterized protein</fullName>
    </submittedName>
</protein>
<name>A0AAD8JT55_TARER</name>
<evidence type="ECO:0000313" key="1">
    <source>
        <dbReference type="EMBL" id="KAK1410375.1"/>
    </source>
</evidence>
<evidence type="ECO:0000313" key="2">
    <source>
        <dbReference type="Proteomes" id="UP001229421"/>
    </source>
</evidence>
<dbReference type="EMBL" id="JAUHHV010000010">
    <property type="protein sequence ID" value="KAK1410375.1"/>
    <property type="molecule type" value="Genomic_DNA"/>
</dbReference>
<organism evidence="1 2">
    <name type="scientific">Tagetes erecta</name>
    <name type="common">African marigold</name>
    <dbReference type="NCBI Taxonomy" id="13708"/>
    <lineage>
        <taxon>Eukaryota</taxon>
        <taxon>Viridiplantae</taxon>
        <taxon>Streptophyta</taxon>
        <taxon>Embryophyta</taxon>
        <taxon>Tracheophyta</taxon>
        <taxon>Spermatophyta</taxon>
        <taxon>Magnoliopsida</taxon>
        <taxon>eudicotyledons</taxon>
        <taxon>Gunneridae</taxon>
        <taxon>Pentapetalae</taxon>
        <taxon>asterids</taxon>
        <taxon>campanulids</taxon>
        <taxon>Asterales</taxon>
        <taxon>Asteraceae</taxon>
        <taxon>Asteroideae</taxon>
        <taxon>Heliantheae alliance</taxon>
        <taxon>Tageteae</taxon>
        <taxon>Tagetes</taxon>
    </lineage>
</organism>